<keyword evidence="1" id="KW-1133">Transmembrane helix</keyword>
<evidence type="ECO:0000256" key="1">
    <source>
        <dbReference type="SAM" id="Phobius"/>
    </source>
</evidence>
<name>A0A4Q1CAT4_9BACT</name>
<comment type="caution">
    <text evidence="2">The sequence shown here is derived from an EMBL/GenBank/DDBJ whole genome shotgun (WGS) entry which is preliminary data.</text>
</comment>
<dbReference type="AlphaFoldDB" id="A0A4Q1CAT4"/>
<organism evidence="2 3">
    <name type="scientific">Oleiharenicola lentus</name>
    <dbReference type="NCBI Taxonomy" id="2508720"/>
    <lineage>
        <taxon>Bacteria</taxon>
        <taxon>Pseudomonadati</taxon>
        <taxon>Verrucomicrobiota</taxon>
        <taxon>Opitutia</taxon>
        <taxon>Opitutales</taxon>
        <taxon>Opitutaceae</taxon>
        <taxon>Oleiharenicola</taxon>
    </lineage>
</organism>
<gene>
    <name evidence="2" type="ORF">ESB00_08925</name>
</gene>
<keyword evidence="1" id="KW-0812">Transmembrane</keyword>
<dbReference type="OrthoDB" id="197009at2"/>
<evidence type="ECO:0000313" key="2">
    <source>
        <dbReference type="EMBL" id="RXK55982.1"/>
    </source>
</evidence>
<dbReference type="Proteomes" id="UP000290218">
    <property type="component" value="Unassembled WGS sequence"/>
</dbReference>
<proteinExistence type="predicted"/>
<accession>A0A4Q1CAT4</accession>
<dbReference type="RefSeq" id="WP_129047349.1">
    <property type="nucleotide sequence ID" value="NZ_SDHX01000001.1"/>
</dbReference>
<keyword evidence="3" id="KW-1185">Reference proteome</keyword>
<feature type="transmembrane region" description="Helical" evidence="1">
    <location>
        <begin position="68"/>
        <end position="90"/>
    </location>
</feature>
<evidence type="ECO:0000313" key="3">
    <source>
        <dbReference type="Proteomes" id="UP000290218"/>
    </source>
</evidence>
<evidence type="ECO:0008006" key="4">
    <source>
        <dbReference type="Google" id="ProtNLM"/>
    </source>
</evidence>
<protein>
    <recommendedName>
        <fullName evidence="4">Type II toxin-antitoxin system RelE/ParE family toxin</fullName>
    </recommendedName>
</protein>
<reference evidence="2 3" key="1">
    <citation type="submission" date="2019-01" db="EMBL/GenBank/DDBJ databases">
        <title>Lacunisphaera sp. strain TWA-58.</title>
        <authorList>
            <person name="Chen W.-M."/>
        </authorList>
    </citation>
    <scope>NUCLEOTIDE SEQUENCE [LARGE SCALE GENOMIC DNA]</scope>
    <source>
        <strain evidence="2 3">TWA-58</strain>
    </source>
</reference>
<dbReference type="EMBL" id="SDHX01000001">
    <property type="protein sequence ID" value="RXK55982.1"/>
    <property type="molecule type" value="Genomic_DNA"/>
</dbReference>
<sequence>MTVVYHPDFAADVRRFASQYGTISVRLDHRFRLEVDEAIAVIKDNPTSAGHFLNTGSLVLREVRRRNLYIFPFFVLYGLTETHLVFGSLIPSASDPLTWLNRFSDATGS</sequence>
<keyword evidence="1" id="KW-0472">Membrane</keyword>